<gene>
    <name evidence="1" type="ORF">BpHYR1_019437</name>
</gene>
<dbReference type="Proteomes" id="UP000276133">
    <property type="component" value="Unassembled WGS sequence"/>
</dbReference>
<name>A0A3M7PET1_BRAPC</name>
<comment type="caution">
    <text evidence="1">The sequence shown here is derived from an EMBL/GenBank/DDBJ whole genome shotgun (WGS) entry which is preliminary data.</text>
</comment>
<organism evidence="1 2">
    <name type="scientific">Brachionus plicatilis</name>
    <name type="common">Marine rotifer</name>
    <name type="synonym">Brachionus muelleri</name>
    <dbReference type="NCBI Taxonomy" id="10195"/>
    <lineage>
        <taxon>Eukaryota</taxon>
        <taxon>Metazoa</taxon>
        <taxon>Spiralia</taxon>
        <taxon>Gnathifera</taxon>
        <taxon>Rotifera</taxon>
        <taxon>Eurotatoria</taxon>
        <taxon>Monogononta</taxon>
        <taxon>Pseudotrocha</taxon>
        <taxon>Ploima</taxon>
        <taxon>Brachionidae</taxon>
        <taxon>Brachionus</taxon>
    </lineage>
</organism>
<evidence type="ECO:0000313" key="1">
    <source>
        <dbReference type="EMBL" id="RMZ97250.1"/>
    </source>
</evidence>
<sequence>MITFFAFVILNKIKIYEIFMNIVKEYKTYKLAMNCRSKKTINYIMVHLEVDDQFKKIIFR</sequence>
<dbReference type="EMBL" id="REGN01011535">
    <property type="protein sequence ID" value="RMZ97250.1"/>
    <property type="molecule type" value="Genomic_DNA"/>
</dbReference>
<proteinExistence type="predicted"/>
<keyword evidence="2" id="KW-1185">Reference proteome</keyword>
<accession>A0A3M7PET1</accession>
<evidence type="ECO:0000313" key="2">
    <source>
        <dbReference type="Proteomes" id="UP000276133"/>
    </source>
</evidence>
<dbReference type="AlphaFoldDB" id="A0A3M7PET1"/>
<protein>
    <submittedName>
        <fullName evidence="1">Uncharacterized protein</fullName>
    </submittedName>
</protein>
<reference evidence="1 2" key="1">
    <citation type="journal article" date="2018" name="Sci. Rep.">
        <title>Genomic signatures of local adaptation to the degree of environmental predictability in rotifers.</title>
        <authorList>
            <person name="Franch-Gras L."/>
            <person name="Hahn C."/>
            <person name="Garcia-Roger E.M."/>
            <person name="Carmona M.J."/>
            <person name="Serra M."/>
            <person name="Gomez A."/>
        </authorList>
    </citation>
    <scope>NUCLEOTIDE SEQUENCE [LARGE SCALE GENOMIC DNA]</scope>
    <source>
        <strain evidence="1">HYR1</strain>
    </source>
</reference>